<dbReference type="Gramene" id="KQJ94303">
    <property type="protein sequence ID" value="KQJ94303"/>
    <property type="gene ID" value="BRADI_3g09740v3"/>
</dbReference>
<dbReference type="SMART" id="SM00264">
    <property type="entry name" value="BAG"/>
    <property type="match status" value="1"/>
</dbReference>
<dbReference type="HOGENOM" id="CLU_007808_0_0_1"/>
<dbReference type="PANTHER" id="PTHR33322:SF16">
    <property type="entry name" value="BAG FAMILY MOLECULAR CHAPERONE REGULATOR 6"/>
    <property type="match status" value="1"/>
</dbReference>
<dbReference type="GeneID" id="100823784"/>
<dbReference type="PROSITE" id="PS50096">
    <property type="entry name" value="IQ"/>
    <property type="match status" value="1"/>
</dbReference>
<dbReference type="EMBL" id="CM000882">
    <property type="protein sequence ID" value="KQJ94303.1"/>
    <property type="molecule type" value="Genomic_DNA"/>
</dbReference>
<dbReference type="FunFam" id="1.20.58.120:FF:000010">
    <property type="entry name" value="BAG family molecular chaperone regulator 6"/>
    <property type="match status" value="1"/>
</dbReference>
<feature type="compositionally biased region" description="Polar residues" evidence="3">
    <location>
        <begin position="1047"/>
        <end position="1064"/>
    </location>
</feature>
<feature type="region of interest" description="Disordered" evidence="3">
    <location>
        <begin position="968"/>
        <end position="990"/>
    </location>
</feature>
<dbReference type="GO" id="GO:0051087">
    <property type="term" value="F:protein-folding chaperone binding"/>
    <property type="evidence" value="ECO:0007669"/>
    <property type="project" value="InterPro"/>
</dbReference>
<accession>I1HZC4</accession>
<feature type="compositionally biased region" description="Basic residues" evidence="3">
    <location>
        <begin position="1189"/>
        <end position="1202"/>
    </location>
</feature>
<dbReference type="InterPro" id="IPR003103">
    <property type="entry name" value="BAG_domain"/>
</dbReference>
<dbReference type="OrthoDB" id="1907216at2759"/>
<organism evidence="6">
    <name type="scientific">Brachypodium distachyon</name>
    <name type="common">Purple false brome</name>
    <name type="synonym">Trachynia distachya</name>
    <dbReference type="NCBI Taxonomy" id="15368"/>
    <lineage>
        <taxon>Eukaryota</taxon>
        <taxon>Viridiplantae</taxon>
        <taxon>Streptophyta</taxon>
        <taxon>Embryophyta</taxon>
        <taxon>Tracheophyta</taxon>
        <taxon>Spermatophyta</taxon>
        <taxon>Magnoliopsida</taxon>
        <taxon>Liliopsida</taxon>
        <taxon>Poales</taxon>
        <taxon>Poaceae</taxon>
        <taxon>BOP clade</taxon>
        <taxon>Pooideae</taxon>
        <taxon>Stipodae</taxon>
        <taxon>Brachypodieae</taxon>
        <taxon>Brachypodium</taxon>
    </lineage>
</organism>
<feature type="region of interest" description="Disordered" evidence="3">
    <location>
        <begin position="352"/>
        <end position="478"/>
    </location>
</feature>
<feature type="domain" description="BAG" evidence="4">
    <location>
        <begin position="577"/>
        <end position="653"/>
    </location>
</feature>
<evidence type="ECO:0000256" key="2">
    <source>
        <dbReference type="SAM" id="Coils"/>
    </source>
</evidence>
<protein>
    <recommendedName>
        <fullName evidence="4">BAG domain-containing protein</fullName>
    </recommendedName>
</protein>
<reference evidence="5" key="2">
    <citation type="submission" date="2017-06" db="EMBL/GenBank/DDBJ databases">
        <title>WGS assembly of Brachypodium distachyon.</title>
        <authorList>
            <consortium name="The International Brachypodium Initiative"/>
            <person name="Lucas S."/>
            <person name="Harmon-Smith M."/>
            <person name="Lail K."/>
            <person name="Tice H."/>
            <person name="Grimwood J."/>
            <person name="Bruce D."/>
            <person name="Barry K."/>
            <person name="Shu S."/>
            <person name="Lindquist E."/>
            <person name="Wang M."/>
            <person name="Pitluck S."/>
            <person name="Vogel J.P."/>
            <person name="Garvin D.F."/>
            <person name="Mockler T.C."/>
            <person name="Schmutz J."/>
            <person name="Rokhsar D."/>
            <person name="Bevan M.W."/>
        </authorList>
    </citation>
    <scope>NUCLEOTIDE SEQUENCE</scope>
    <source>
        <strain evidence="5">Bd21</strain>
    </source>
</reference>
<dbReference type="Gene3D" id="1.20.58.120">
    <property type="entry name" value="BAG domain"/>
    <property type="match status" value="1"/>
</dbReference>
<feature type="compositionally biased region" description="Basic and acidic residues" evidence="3">
    <location>
        <begin position="968"/>
        <end position="985"/>
    </location>
</feature>
<dbReference type="PANTHER" id="PTHR33322">
    <property type="entry name" value="BAG DOMAIN CONTAINING PROTEIN, EXPRESSED"/>
    <property type="match status" value="1"/>
</dbReference>
<keyword evidence="1" id="KW-0143">Chaperone</keyword>
<dbReference type="Proteomes" id="UP000008810">
    <property type="component" value="Chromosome 3"/>
</dbReference>
<dbReference type="RefSeq" id="XP_003572193.2">
    <property type="nucleotide sequence ID" value="XM_003572145.3"/>
</dbReference>
<evidence type="ECO:0000313" key="5">
    <source>
        <dbReference type="EMBL" id="KQJ94303.1"/>
    </source>
</evidence>
<keyword evidence="7" id="KW-1185">Reference proteome</keyword>
<feature type="region of interest" description="Disordered" evidence="3">
    <location>
        <begin position="846"/>
        <end position="944"/>
    </location>
</feature>
<dbReference type="GO" id="GO:0006457">
    <property type="term" value="P:protein folding"/>
    <property type="evidence" value="ECO:0000318"/>
    <property type="project" value="GO_Central"/>
</dbReference>
<sequence length="1210" mass="133738">MYPTNNYMDPYYSHFRDHCPYPYYPPPSFPAGNHPMTMDSSCPPPSYGPWPYSGSASHSSLPESHSCCNHTYPPGYYSFRPPFPKELTPPHPYYHGQFPHQPNAYPSYFVPPPPYAVDQTPYSYGKFKSHCCGCPNHVCLGEGKGNLKIEEEMPEVKPETEQKGPYNSSIIRHPNYQYPVMWLPSSNMNDKLIGSSSELPPQLFSKWFPESGEKTDMKREDHDNQKAKQFQWPIIWMPPGYNEPKQEAKQLKEISESPKVTEEAPPSPKIKIIPLSWFENGDHDKKPAAKDGFGDHNERPAAMSKPASTEHRDAMMVDGNFKSIPVVPKKLNDENDHVGQSCEAISVVPDKEGDEKKVRTCRTIPVMPQKEGDEKKFDLGGKKEEKASIVEKEGENRKRNQETSKAKVSKLPPVCLRVDPLPTKKSGNRSSRSSNQATNKVCGKDMDVKEAPTKHKDTKISEPKKESNVSVKEKSTDEMNERIVSRDVTVQDASVKHGLEEQLSTIMAAQKVQPSVNAMAQENAGGNSLQAEIKIQGEAVKLGHEMNLSEVDAAICIQSAYRGYHVRRWQPLQKLRKIKSVHERMQDVKKQLQGLEASSKQQTAKEHIAINETIMNLLLNLDTIQGLHPSVKEARKSVARELTSLQEKLDSLCKQSSAETNQLKSEEEKYAGVEWSSTINSKESMHHDISYVVPMELRKDGDLTEQKHQMEESGTTREQAHDEGKALVPGECQGAPLMDVTSDVVFPGHLAEQKQHIEGANTILMEEWPEEEKAAAEDEGSSAHYIEPLHDSSVSEDSSVLKQLNDGVSPASTEDSTTAAAPTSMESEMVVDKDGSVESLVQEYASVDSSQLKHDVAPANEDQCNEPSTPFVNLEDSSLSSKDAESHGNDPGHADDSIVINQGDQPEEPRVAKMQKQVADPMISANEQDRTPEPTVGDTTVSVENSTQEQIISVEEASKQYEVCCKDETASVDQPNEHHTEKTAGDSDIGEELEAVPFFSKTENVENTLNVADSPNNMCAQPILPEGESSELPCEFDGPRVHEYSGSKVSLESPNDVQKQQSDGEASASEIVECNEMPKGAPVCAAVVNSAVPEADDPKEHPVCATGVNSAVLGTDDLKEDAGGPTISKDVAPVSTTHDGLKKNDEKNLIEENQMLKDMLQKLLASGSNQMGAMAELSEKVKVLEQKLARKKRPKVRVHRPSRNAAANVH</sequence>
<dbReference type="SUPFAM" id="SSF63491">
    <property type="entry name" value="BAG domain"/>
    <property type="match status" value="1"/>
</dbReference>
<feature type="coiled-coil region" evidence="2">
    <location>
        <begin position="578"/>
        <end position="605"/>
    </location>
</feature>
<feature type="compositionally biased region" description="Basic and acidic residues" evidence="3">
    <location>
        <begin position="882"/>
        <end position="896"/>
    </location>
</feature>
<evidence type="ECO:0000259" key="4">
    <source>
        <dbReference type="PROSITE" id="PS51035"/>
    </source>
</evidence>
<feature type="region of interest" description="Disordered" evidence="3">
    <location>
        <begin position="1013"/>
        <end position="1068"/>
    </location>
</feature>
<dbReference type="Pfam" id="PF02179">
    <property type="entry name" value="BAG"/>
    <property type="match status" value="1"/>
</dbReference>
<feature type="compositionally biased region" description="Polar residues" evidence="3">
    <location>
        <begin position="810"/>
        <end position="826"/>
    </location>
</feature>
<name>I1HZC4_BRADI</name>
<dbReference type="InterPro" id="IPR036533">
    <property type="entry name" value="BAG_dom_sf"/>
</dbReference>
<evidence type="ECO:0000313" key="6">
    <source>
        <dbReference type="EnsemblPlants" id="KQJ94303"/>
    </source>
</evidence>
<dbReference type="AlphaFoldDB" id="I1HZC4"/>
<keyword evidence="2" id="KW-0175">Coiled coil</keyword>
<feature type="compositionally biased region" description="Basic and acidic residues" evidence="3">
    <location>
        <begin position="442"/>
        <end position="478"/>
    </location>
</feature>
<feature type="region of interest" description="Disordered" evidence="3">
    <location>
        <begin position="1115"/>
        <end position="1147"/>
    </location>
</feature>
<feature type="compositionally biased region" description="Polar residues" evidence="3">
    <location>
        <begin position="865"/>
        <end position="881"/>
    </location>
</feature>
<dbReference type="Pfam" id="PF00612">
    <property type="entry name" value="IQ"/>
    <property type="match status" value="1"/>
</dbReference>
<feature type="compositionally biased region" description="Basic and acidic residues" evidence="3">
    <location>
        <begin position="284"/>
        <end position="299"/>
    </location>
</feature>
<dbReference type="InterPro" id="IPR040400">
    <property type="entry name" value="BAG5/6/7/8"/>
</dbReference>
<feature type="region of interest" description="Disordered" evidence="3">
    <location>
        <begin position="704"/>
        <end position="723"/>
    </location>
</feature>
<dbReference type="PROSITE" id="PS51035">
    <property type="entry name" value="BAG"/>
    <property type="match status" value="1"/>
</dbReference>
<dbReference type="EnsemblPlants" id="KQJ94303">
    <property type="protein sequence ID" value="KQJ94303"/>
    <property type="gene ID" value="BRADI_3g09740v3"/>
</dbReference>
<dbReference type="eggNOG" id="ENOG502QRHM">
    <property type="taxonomic scope" value="Eukaryota"/>
</dbReference>
<evidence type="ECO:0000313" key="7">
    <source>
        <dbReference type="Proteomes" id="UP000008810"/>
    </source>
</evidence>
<dbReference type="InterPro" id="IPR000048">
    <property type="entry name" value="IQ_motif_EF-hand-BS"/>
</dbReference>
<feature type="region of interest" description="Disordered" evidence="3">
    <location>
        <begin position="1187"/>
        <end position="1210"/>
    </location>
</feature>
<reference evidence="5 6" key="1">
    <citation type="journal article" date="2010" name="Nature">
        <title>Genome sequencing and analysis of the model grass Brachypodium distachyon.</title>
        <authorList>
            <consortium name="International Brachypodium Initiative"/>
        </authorList>
    </citation>
    <scope>NUCLEOTIDE SEQUENCE [LARGE SCALE GENOMIC DNA]</scope>
    <source>
        <strain evidence="5">Bd21</strain>
        <strain evidence="6">cv. Bd21</strain>
    </source>
</reference>
<feature type="region of interest" description="Disordered" evidence="3">
    <location>
        <begin position="791"/>
        <end position="833"/>
    </location>
</feature>
<feature type="region of interest" description="Disordered" evidence="3">
    <location>
        <begin position="284"/>
        <end position="309"/>
    </location>
</feature>
<dbReference type="OMA" id="ESHHNER"/>
<feature type="compositionally biased region" description="Basic and acidic residues" evidence="3">
    <location>
        <begin position="370"/>
        <end position="405"/>
    </location>
</feature>
<evidence type="ECO:0000256" key="1">
    <source>
        <dbReference type="ARBA" id="ARBA00023186"/>
    </source>
</evidence>
<gene>
    <name evidence="6" type="primary">LOC100823784</name>
    <name evidence="5" type="ORF">BRADI_3g09740v3</name>
</gene>
<proteinExistence type="predicted"/>
<evidence type="ECO:0000256" key="3">
    <source>
        <dbReference type="SAM" id="MobiDB-lite"/>
    </source>
</evidence>
<dbReference type="KEGG" id="bdi:100823784"/>
<dbReference type="STRING" id="15368.I1HZC4"/>
<feature type="compositionally biased region" description="Low complexity" evidence="3">
    <location>
        <begin position="424"/>
        <end position="435"/>
    </location>
</feature>
<reference evidence="6" key="3">
    <citation type="submission" date="2018-08" db="UniProtKB">
        <authorList>
            <consortium name="EnsemblPlants"/>
        </authorList>
    </citation>
    <scope>IDENTIFICATION</scope>
    <source>
        <strain evidence="6">cv. Bd21</strain>
    </source>
</reference>